<sequence length="100" mass="11408">MDSGLGELEDDDNIVTERSNLDKQKIVLLEDRPPTPELSIEGTQVPRRKSLKEKRVSFSEKQEEVRNRINALSPTGGVSKDHRVEVVWYLTLCCIQKLAM</sequence>
<dbReference type="AlphaFoldDB" id="A0A9W9ZVX7"/>
<reference evidence="1" key="1">
    <citation type="submission" date="2023-01" db="EMBL/GenBank/DDBJ databases">
        <title>Genome assembly of the deep-sea coral Lophelia pertusa.</title>
        <authorList>
            <person name="Herrera S."/>
            <person name="Cordes E."/>
        </authorList>
    </citation>
    <scope>NUCLEOTIDE SEQUENCE</scope>
    <source>
        <strain evidence="1">USNM1676648</strain>
        <tissue evidence="1">Polyp</tissue>
    </source>
</reference>
<protein>
    <submittedName>
        <fullName evidence="1">Uncharacterized protein</fullName>
    </submittedName>
</protein>
<name>A0A9W9ZVX7_9CNID</name>
<dbReference type="Proteomes" id="UP001163046">
    <property type="component" value="Unassembled WGS sequence"/>
</dbReference>
<evidence type="ECO:0000313" key="1">
    <source>
        <dbReference type="EMBL" id="KAJ7386979.1"/>
    </source>
</evidence>
<gene>
    <name evidence="1" type="ORF">OS493_003941</name>
</gene>
<keyword evidence="2" id="KW-1185">Reference proteome</keyword>
<organism evidence="1 2">
    <name type="scientific">Desmophyllum pertusum</name>
    <dbReference type="NCBI Taxonomy" id="174260"/>
    <lineage>
        <taxon>Eukaryota</taxon>
        <taxon>Metazoa</taxon>
        <taxon>Cnidaria</taxon>
        <taxon>Anthozoa</taxon>
        <taxon>Hexacorallia</taxon>
        <taxon>Scleractinia</taxon>
        <taxon>Caryophylliina</taxon>
        <taxon>Caryophylliidae</taxon>
        <taxon>Desmophyllum</taxon>
    </lineage>
</organism>
<proteinExistence type="predicted"/>
<dbReference type="OrthoDB" id="5978414at2759"/>
<dbReference type="EMBL" id="MU825874">
    <property type="protein sequence ID" value="KAJ7386979.1"/>
    <property type="molecule type" value="Genomic_DNA"/>
</dbReference>
<comment type="caution">
    <text evidence="1">The sequence shown here is derived from an EMBL/GenBank/DDBJ whole genome shotgun (WGS) entry which is preliminary data.</text>
</comment>
<accession>A0A9W9ZVX7</accession>
<evidence type="ECO:0000313" key="2">
    <source>
        <dbReference type="Proteomes" id="UP001163046"/>
    </source>
</evidence>